<dbReference type="InterPro" id="IPR033985">
    <property type="entry name" value="SusD-like_N"/>
</dbReference>
<evidence type="ECO:0000259" key="6">
    <source>
        <dbReference type="Pfam" id="PF07980"/>
    </source>
</evidence>
<dbReference type="AlphaFoldDB" id="A0A1W2BD75"/>
<evidence type="ECO:0000256" key="5">
    <source>
        <dbReference type="ARBA" id="ARBA00023237"/>
    </source>
</evidence>
<dbReference type="Gene3D" id="1.25.40.390">
    <property type="match status" value="1"/>
</dbReference>
<protein>
    <submittedName>
        <fullName evidence="8">SusD family protein</fullName>
    </submittedName>
</protein>
<evidence type="ECO:0000256" key="2">
    <source>
        <dbReference type="ARBA" id="ARBA00006275"/>
    </source>
</evidence>
<dbReference type="Gene3D" id="2.20.20.130">
    <property type="match status" value="1"/>
</dbReference>
<accession>A0A1W2BD75</accession>
<dbReference type="EMBL" id="FWXS01000006">
    <property type="protein sequence ID" value="SMC70963.1"/>
    <property type="molecule type" value="Genomic_DNA"/>
</dbReference>
<organism evidence="8 9">
    <name type="scientific">Moheibacter sediminis</name>
    <dbReference type="NCBI Taxonomy" id="1434700"/>
    <lineage>
        <taxon>Bacteria</taxon>
        <taxon>Pseudomonadati</taxon>
        <taxon>Bacteroidota</taxon>
        <taxon>Flavobacteriia</taxon>
        <taxon>Flavobacteriales</taxon>
        <taxon>Weeksellaceae</taxon>
        <taxon>Moheibacter</taxon>
    </lineage>
</organism>
<comment type="similarity">
    <text evidence="2">Belongs to the SusD family.</text>
</comment>
<keyword evidence="3" id="KW-0732">Signal</keyword>
<evidence type="ECO:0000259" key="7">
    <source>
        <dbReference type="Pfam" id="PF14322"/>
    </source>
</evidence>
<evidence type="ECO:0000313" key="9">
    <source>
        <dbReference type="Proteomes" id="UP000192393"/>
    </source>
</evidence>
<evidence type="ECO:0000256" key="3">
    <source>
        <dbReference type="ARBA" id="ARBA00022729"/>
    </source>
</evidence>
<dbReference type="RefSeq" id="WP_084017573.1">
    <property type="nucleotide sequence ID" value="NZ_FWXS01000006.1"/>
</dbReference>
<dbReference type="CDD" id="cd08977">
    <property type="entry name" value="SusD"/>
    <property type="match status" value="1"/>
</dbReference>
<evidence type="ECO:0000313" key="8">
    <source>
        <dbReference type="EMBL" id="SMC70963.1"/>
    </source>
</evidence>
<dbReference type="OrthoDB" id="630434at2"/>
<proteinExistence type="inferred from homology"/>
<dbReference type="Proteomes" id="UP000192393">
    <property type="component" value="Unassembled WGS sequence"/>
</dbReference>
<gene>
    <name evidence="8" type="ORF">SAMN06296427_10686</name>
</gene>
<dbReference type="Pfam" id="PF07980">
    <property type="entry name" value="SusD_RagB"/>
    <property type="match status" value="1"/>
</dbReference>
<keyword evidence="9" id="KW-1185">Reference proteome</keyword>
<reference evidence="8 9" key="1">
    <citation type="submission" date="2017-04" db="EMBL/GenBank/DDBJ databases">
        <authorList>
            <person name="Afonso C.L."/>
            <person name="Miller P.J."/>
            <person name="Scott M.A."/>
            <person name="Spackman E."/>
            <person name="Goraichik I."/>
            <person name="Dimitrov K.M."/>
            <person name="Suarez D.L."/>
            <person name="Swayne D.E."/>
        </authorList>
    </citation>
    <scope>NUCLEOTIDE SEQUENCE [LARGE SCALE GENOMIC DNA]</scope>
    <source>
        <strain evidence="8 9">CGMCC 1.12708</strain>
    </source>
</reference>
<feature type="domain" description="SusD-like N-terminal" evidence="7">
    <location>
        <begin position="39"/>
        <end position="225"/>
    </location>
</feature>
<keyword evidence="5" id="KW-0998">Cell outer membrane</keyword>
<dbReference type="InterPro" id="IPR012944">
    <property type="entry name" value="SusD_RagB_dom"/>
</dbReference>
<comment type="subcellular location">
    <subcellularLocation>
        <location evidence="1">Cell outer membrane</location>
    </subcellularLocation>
</comment>
<dbReference type="STRING" id="1434700.SAMN06296427_10686"/>
<feature type="domain" description="RagB/SusD" evidence="6">
    <location>
        <begin position="324"/>
        <end position="432"/>
    </location>
</feature>
<evidence type="ECO:0000256" key="4">
    <source>
        <dbReference type="ARBA" id="ARBA00023136"/>
    </source>
</evidence>
<dbReference type="Pfam" id="PF14322">
    <property type="entry name" value="SusD-like_3"/>
    <property type="match status" value="1"/>
</dbReference>
<dbReference type="InterPro" id="IPR011990">
    <property type="entry name" value="TPR-like_helical_dom_sf"/>
</dbReference>
<dbReference type="Gene3D" id="1.25.40.900">
    <property type="match status" value="1"/>
</dbReference>
<evidence type="ECO:0000256" key="1">
    <source>
        <dbReference type="ARBA" id="ARBA00004442"/>
    </source>
</evidence>
<keyword evidence="4" id="KW-0472">Membrane</keyword>
<name>A0A1W2BD75_9FLAO</name>
<dbReference type="GO" id="GO:0009279">
    <property type="term" value="C:cell outer membrane"/>
    <property type="evidence" value="ECO:0007669"/>
    <property type="project" value="UniProtKB-SubCell"/>
</dbReference>
<dbReference type="SUPFAM" id="SSF48452">
    <property type="entry name" value="TPR-like"/>
    <property type="match status" value="1"/>
</dbReference>
<sequence>MKFSRFILSLLVSSVLLNSCKEDELDILPVLQDPLETAITDETSLQAMLVGGYDQASTANMFGANILINGDLISDNVFVSTTNDGYFTGVNNLGFSPQTDLGQLGGLYKMIVYANIVLNHQLEVTPVVENIEGQAHMMRALGLFYALNLFASNPTSGQYQEYGVPVYTGPFNPSETYPRATVAGTYDQIILDLEKAIAKMNQNINLNKGYFSPTAAKFLLSKVYLTRGQAGDYQLALNYADQVINSSPGEFGFVSSANYVTYFNGEVALSENQPETIWEINFTTGDNLQLNSAISSFYHRTGAHGSLLFRQDFYNMFEAGDVRRGLFSTAGAPASDTPLGVWTTKWPRTVAPEGNYAINVKVFRMSEAVLNRIEALYHLGQTGTALTELNAFAATRGASPYSGTDLLGDILTERRKEFFGEGQRFYDLKRNNLGFVKSTNCGGTICDVQANSRYMVFPMPEVGEMLLNPLMTQHPLWQ</sequence>